<dbReference type="InterPro" id="IPR008266">
    <property type="entry name" value="Tyr_kinase_AS"/>
</dbReference>
<keyword evidence="4" id="KW-1185">Reference proteome</keyword>
<evidence type="ECO:0000313" key="3">
    <source>
        <dbReference type="EMBL" id="KAJ7628532.1"/>
    </source>
</evidence>
<protein>
    <recommendedName>
        <fullName evidence="2">Fungal-type protein kinase domain-containing protein</fullName>
    </recommendedName>
</protein>
<evidence type="ECO:0000313" key="4">
    <source>
        <dbReference type="Proteomes" id="UP001221142"/>
    </source>
</evidence>
<dbReference type="Gene3D" id="1.10.510.10">
    <property type="entry name" value="Transferase(Phosphotransferase) domain 1"/>
    <property type="match status" value="1"/>
</dbReference>
<dbReference type="Pfam" id="PF17667">
    <property type="entry name" value="Pkinase_fungal"/>
    <property type="match status" value="1"/>
</dbReference>
<dbReference type="AlphaFoldDB" id="A0AAD7BR68"/>
<dbReference type="GO" id="GO:0004672">
    <property type="term" value="F:protein kinase activity"/>
    <property type="evidence" value="ECO:0007669"/>
    <property type="project" value="InterPro"/>
</dbReference>
<sequence length="661" mass="73323">MATERSKSLRVSSAPAAFSRPPPTPPRSPTVVSSSGTPSRTVKLLKKEIGAYPKDVPTCDLLQLLFPEQCLPLSTSSLFEKLSAGDQPLYARGQWVDCPDLTKSSKGGDVEELLVQFLQNFGERVAQLTGADAPKRTWSAQYADNGVEDAPNVRKPDILLADHVERIRWRDAHVHGELKCSSSSKNQKAVFHQMLNGAYLIFASQDDRRFVVSLCFMAHTLQLYIFDRAGLVTSSSFDIHKEPKSFIHVITALMFADDRALLGYDTSIVKRDNLRFITVDATEYQIVRRLFISDVIRGRGTVCWHARHGNQDVVIKDSWADANTVPEADILKKAAGIKGVPQVLGETIVRIRGAEDTTATLRSVVEHAQVPKPSRAKQIAATLESTETRIHRRLVITPLCLSLPHFASRRELLSVFIDIVDTHRQLDENDIVHGDISINNLMIVPHSVTHVDGAVTVHPLSSDVATAGAADASAIATPVSPTGPRRALTIDFDYSRVKERETPVSTNKSPVGHRTGTVPFMAVEVLLRGDQLQAHEAKHDLESMLYVLIWLCLYYAGPGNIERQNFDIRHSPLVGWIEGSFISMGLAKSGTLRDAYGWQLCLDQFAPYFAPIKQCITEWKELFVKNKLKHEAVLKVLRDGLAALPEEESGRGMTIHRDMGR</sequence>
<name>A0AAD7BR68_9AGAR</name>
<accession>A0AAD7BR68</accession>
<dbReference type="PANTHER" id="PTHR38248">
    <property type="entry name" value="FUNK1 6"/>
    <property type="match status" value="1"/>
</dbReference>
<gene>
    <name evidence="3" type="ORF">FB45DRAFT_39871</name>
</gene>
<evidence type="ECO:0000259" key="2">
    <source>
        <dbReference type="Pfam" id="PF17667"/>
    </source>
</evidence>
<dbReference type="Proteomes" id="UP001221142">
    <property type="component" value="Unassembled WGS sequence"/>
</dbReference>
<evidence type="ECO:0000256" key="1">
    <source>
        <dbReference type="SAM" id="MobiDB-lite"/>
    </source>
</evidence>
<organism evidence="3 4">
    <name type="scientific">Roridomyces roridus</name>
    <dbReference type="NCBI Taxonomy" id="1738132"/>
    <lineage>
        <taxon>Eukaryota</taxon>
        <taxon>Fungi</taxon>
        <taxon>Dikarya</taxon>
        <taxon>Basidiomycota</taxon>
        <taxon>Agaricomycotina</taxon>
        <taxon>Agaricomycetes</taxon>
        <taxon>Agaricomycetidae</taxon>
        <taxon>Agaricales</taxon>
        <taxon>Marasmiineae</taxon>
        <taxon>Mycenaceae</taxon>
        <taxon>Roridomyces</taxon>
    </lineage>
</organism>
<dbReference type="InterPro" id="IPR011009">
    <property type="entry name" value="Kinase-like_dom_sf"/>
</dbReference>
<proteinExistence type="predicted"/>
<dbReference type="InterPro" id="IPR040976">
    <property type="entry name" value="Pkinase_fungal"/>
</dbReference>
<dbReference type="PANTHER" id="PTHR38248:SF2">
    <property type="entry name" value="FUNK1 11"/>
    <property type="match status" value="1"/>
</dbReference>
<feature type="domain" description="Fungal-type protein kinase" evidence="2">
    <location>
        <begin position="165"/>
        <end position="552"/>
    </location>
</feature>
<dbReference type="EMBL" id="JARKIF010000010">
    <property type="protein sequence ID" value="KAJ7628532.1"/>
    <property type="molecule type" value="Genomic_DNA"/>
</dbReference>
<reference evidence="3" key="1">
    <citation type="submission" date="2023-03" db="EMBL/GenBank/DDBJ databases">
        <title>Massive genome expansion in bonnet fungi (Mycena s.s.) driven by repeated elements and novel gene families across ecological guilds.</title>
        <authorList>
            <consortium name="Lawrence Berkeley National Laboratory"/>
            <person name="Harder C.B."/>
            <person name="Miyauchi S."/>
            <person name="Viragh M."/>
            <person name="Kuo A."/>
            <person name="Thoen E."/>
            <person name="Andreopoulos B."/>
            <person name="Lu D."/>
            <person name="Skrede I."/>
            <person name="Drula E."/>
            <person name="Henrissat B."/>
            <person name="Morin E."/>
            <person name="Kohler A."/>
            <person name="Barry K."/>
            <person name="LaButti K."/>
            <person name="Morin E."/>
            <person name="Salamov A."/>
            <person name="Lipzen A."/>
            <person name="Mereny Z."/>
            <person name="Hegedus B."/>
            <person name="Baldrian P."/>
            <person name="Stursova M."/>
            <person name="Weitz H."/>
            <person name="Taylor A."/>
            <person name="Grigoriev I.V."/>
            <person name="Nagy L.G."/>
            <person name="Martin F."/>
            <person name="Kauserud H."/>
        </authorList>
    </citation>
    <scope>NUCLEOTIDE SEQUENCE</scope>
    <source>
        <strain evidence="3">9284</strain>
    </source>
</reference>
<comment type="caution">
    <text evidence="3">The sequence shown here is derived from an EMBL/GenBank/DDBJ whole genome shotgun (WGS) entry which is preliminary data.</text>
</comment>
<dbReference type="PROSITE" id="PS00109">
    <property type="entry name" value="PROTEIN_KINASE_TYR"/>
    <property type="match status" value="1"/>
</dbReference>
<dbReference type="SUPFAM" id="SSF56112">
    <property type="entry name" value="Protein kinase-like (PK-like)"/>
    <property type="match status" value="1"/>
</dbReference>
<feature type="region of interest" description="Disordered" evidence="1">
    <location>
        <begin position="1"/>
        <end position="37"/>
    </location>
</feature>
<feature type="compositionally biased region" description="Low complexity" evidence="1">
    <location>
        <begin position="10"/>
        <end position="19"/>
    </location>
</feature>